<organism evidence="2 3">
    <name type="scientific">Aureobasidium subglaciale (strain EXF-2481)</name>
    <name type="common">Aureobasidium pullulans var. subglaciale</name>
    <dbReference type="NCBI Taxonomy" id="1043005"/>
    <lineage>
        <taxon>Eukaryota</taxon>
        <taxon>Fungi</taxon>
        <taxon>Dikarya</taxon>
        <taxon>Ascomycota</taxon>
        <taxon>Pezizomycotina</taxon>
        <taxon>Dothideomycetes</taxon>
        <taxon>Dothideomycetidae</taxon>
        <taxon>Dothideales</taxon>
        <taxon>Saccotheciaceae</taxon>
        <taxon>Aureobasidium</taxon>
    </lineage>
</organism>
<evidence type="ECO:0000313" key="2">
    <source>
        <dbReference type="EMBL" id="KEQ99238.1"/>
    </source>
</evidence>
<dbReference type="EMBL" id="KL584751">
    <property type="protein sequence ID" value="KEQ99238.1"/>
    <property type="molecule type" value="Genomic_DNA"/>
</dbReference>
<dbReference type="RefSeq" id="XP_013347763.1">
    <property type="nucleotide sequence ID" value="XM_013492309.1"/>
</dbReference>
<dbReference type="Proteomes" id="UP000030641">
    <property type="component" value="Unassembled WGS sequence"/>
</dbReference>
<evidence type="ECO:0000313" key="3">
    <source>
        <dbReference type="Proteomes" id="UP000030641"/>
    </source>
</evidence>
<protein>
    <recommendedName>
        <fullName evidence="4">Secreted protein</fullName>
    </recommendedName>
</protein>
<keyword evidence="3" id="KW-1185">Reference proteome</keyword>
<dbReference type="HOGENOM" id="CLU_2704425_0_0_1"/>
<name>A0A074YN64_AURSE</name>
<feature type="chain" id="PRO_5001703554" description="Secreted protein" evidence="1">
    <location>
        <begin position="23"/>
        <end position="73"/>
    </location>
</feature>
<reference evidence="2 3" key="1">
    <citation type="journal article" date="2014" name="BMC Genomics">
        <title>Genome sequencing of four Aureobasidium pullulans varieties: biotechnological potential, stress tolerance, and description of new species.</title>
        <authorList>
            <person name="Gostin Ar C."/>
            <person name="Ohm R.A."/>
            <person name="Kogej T."/>
            <person name="Sonjak S."/>
            <person name="Turk M."/>
            <person name="Zajc J."/>
            <person name="Zalar P."/>
            <person name="Grube M."/>
            <person name="Sun H."/>
            <person name="Han J."/>
            <person name="Sharma A."/>
            <person name="Chiniquy J."/>
            <person name="Ngan C.Y."/>
            <person name="Lipzen A."/>
            <person name="Barry K."/>
            <person name="Grigoriev I.V."/>
            <person name="Gunde-Cimerman N."/>
        </authorList>
    </citation>
    <scope>NUCLEOTIDE SEQUENCE [LARGE SCALE GENOMIC DNA]</scope>
    <source>
        <strain evidence="2 3">EXF-2481</strain>
    </source>
</reference>
<evidence type="ECO:0008006" key="4">
    <source>
        <dbReference type="Google" id="ProtNLM"/>
    </source>
</evidence>
<sequence length="73" mass="7993">MIASLFASNASFFLLRFQQATTETNNHQHDSNTRVINSKRHKSINTDITVTSFSGGVPENQLGAEIGTNSILL</sequence>
<dbReference type="InParanoid" id="A0A074YN64"/>
<dbReference type="AlphaFoldDB" id="A0A074YN64"/>
<proteinExistence type="predicted"/>
<accession>A0A074YN64</accession>
<feature type="signal peptide" evidence="1">
    <location>
        <begin position="1"/>
        <end position="22"/>
    </location>
</feature>
<evidence type="ECO:0000256" key="1">
    <source>
        <dbReference type="SAM" id="SignalP"/>
    </source>
</evidence>
<keyword evidence="1" id="KW-0732">Signal</keyword>
<dbReference type="GeneID" id="25366716"/>
<gene>
    <name evidence="2" type="ORF">AUEXF2481DRAFT_408625</name>
</gene>